<dbReference type="GO" id="GO:0002143">
    <property type="term" value="P:tRNA wobble position uridine thiolation"/>
    <property type="evidence" value="ECO:0007669"/>
    <property type="project" value="TreeGrafter"/>
</dbReference>
<proteinExistence type="inferred from homology"/>
<evidence type="ECO:0000256" key="10">
    <source>
        <dbReference type="HAMAP-Rule" id="MF_00144"/>
    </source>
</evidence>
<evidence type="ECO:0000259" key="11">
    <source>
        <dbReference type="Pfam" id="PF20258"/>
    </source>
</evidence>
<dbReference type="InterPro" id="IPR004506">
    <property type="entry name" value="MnmA-like"/>
</dbReference>
<dbReference type="NCBIfam" id="TIGR00420">
    <property type="entry name" value="trmU"/>
    <property type="match status" value="1"/>
</dbReference>
<keyword evidence="7 10" id="KW-1015">Disulfide bond</keyword>
<dbReference type="Gene3D" id="2.30.30.280">
    <property type="entry name" value="Adenine nucleotide alpha hydrolases-like domains"/>
    <property type="match status" value="1"/>
</dbReference>
<keyword evidence="1 10" id="KW-0820">tRNA-binding</keyword>
<feature type="active site" description="Cysteine persulfide intermediate" evidence="10">
    <location>
        <position position="199"/>
    </location>
</feature>
<dbReference type="GO" id="GO:0000049">
    <property type="term" value="F:tRNA binding"/>
    <property type="evidence" value="ECO:0007669"/>
    <property type="project" value="UniProtKB-KW"/>
</dbReference>
<keyword evidence="3 10" id="KW-0819">tRNA processing</keyword>
<dbReference type="EC" id="2.8.1.13" evidence="10"/>
<comment type="caution">
    <text evidence="13">The sequence shown here is derived from an EMBL/GenBank/DDBJ whole genome shotgun (WGS) entry which is preliminary data.</text>
</comment>
<dbReference type="EMBL" id="VBAN01000289">
    <property type="protein sequence ID" value="TMI79972.1"/>
    <property type="molecule type" value="Genomic_DNA"/>
</dbReference>
<comment type="caution">
    <text evidence="10">Lacks conserved residue(s) required for the propagation of feature annotation.</text>
</comment>
<comment type="subcellular location">
    <subcellularLocation>
        <location evidence="10">Cytoplasm</location>
    </subcellularLocation>
</comment>
<keyword evidence="2 10" id="KW-0808">Transferase</keyword>
<evidence type="ECO:0000256" key="9">
    <source>
        <dbReference type="ARBA" id="ARBA00056575"/>
    </source>
</evidence>
<feature type="active site" description="Nucleophile" evidence="10">
    <location>
        <position position="102"/>
    </location>
</feature>
<keyword evidence="4 10" id="KW-0547">Nucleotide-binding</keyword>
<dbReference type="Pfam" id="PF20258">
    <property type="entry name" value="tRNA_Me_trans_C"/>
    <property type="match status" value="1"/>
</dbReference>
<sequence>MARVAVAMSGGVDSAVAAALLVAEGHEVVGITMNLWPTWVPQTGEGSGCCGIGAIDDARSVARRLGIRHYVLNLRSEFEREVIASFASEYARGRTPNPCIACNKAIKFDLLLRRALGLEMQALASGHYARVDRGPDGRYRLLRAADRQKDQSYVLAGLTQEQLASLRFPVGAYTKAQIRDIARRHGLSVADKPDSQEICFVPDGDYAAVVARFEPEALRPGPIYDLDGRRLGEHRGLARYTVGQRRRLGLAGGSPRYVVGIDPARNALLVGDEAAVRCPELIASQINWIAIPGLDRDRAVGVRIRHASADAPAVIAPAPGGRVAARFETWPRAAAPGQAIAFYDGEVVLGGGVIDEVRMGGLGAARDAAPSAGVSVLSDAG</sequence>
<feature type="binding site" evidence="10">
    <location>
        <begin position="7"/>
        <end position="14"/>
    </location>
    <ligand>
        <name>ATP</name>
        <dbReference type="ChEBI" id="CHEBI:30616"/>
    </ligand>
</feature>
<dbReference type="GO" id="GO:0103016">
    <property type="term" value="F:tRNA-uridine 2-sulfurtransferase activity"/>
    <property type="evidence" value="ECO:0007669"/>
    <property type="project" value="UniProtKB-EC"/>
</dbReference>
<evidence type="ECO:0000256" key="4">
    <source>
        <dbReference type="ARBA" id="ARBA00022741"/>
    </source>
</evidence>
<feature type="site" description="Interaction with tRNA" evidence="10">
    <location>
        <position position="338"/>
    </location>
</feature>
<dbReference type="InterPro" id="IPR023382">
    <property type="entry name" value="MnmA-like_central_sf"/>
</dbReference>
<evidence type="ECO:0000256" key="8">
    <source>
        <dbReference type="ARBA" id="ARBA00051542"/>
    </source>
</evidence>
<dbReference type="Proteomes" id="UP000318093">
    <property type="component" value="Unassembled WGS sequence"/>
</dbReference>
<dbReference type="GO" id="GO:0005737">
    <property type="term" value="C:cytoplasm"/>
    <property type="evidence" value="ECO:0007669"/>
    <property type="project" value="UniProtKB-SubCell"/>
</dbReference>
<accession>A0A537J9E7</accession>
<organism evidence="13 14">
    <name type="scientific">Candidatus Segetimicrobium genomatis</name>
    <dbReference type="NCBI Taxonomy" id="2569760"/>
    <lineage>
        <taxon>Bacteria</taxon>
        <taxon>Bacillati</taxon>
        <taxon>Candidatus Sysuimicrobiota</taxon>
        <taxon>Candidatus Sysuimicrobiia</taxon>
        <taxon>Candidatus Sysuimicrobiales</taxon>
        <taxon>Candidatus Segetimicrobiaceae</taxon>
        <taxon>Candidatus Segetimicrobium</taxon>
    </lineage>
</organism>
<gene>
    <name evidence="10 13" type="primary">mnmA</name>
    <name evidence="13" type="ORF">E6H03_09250</name>
</gene>
<feature type="disulfide bond" description="Alternate" evidence="10">
    <location>
        <begin position="102"/>
        <end position="199"/>
    </location>
</feature>
<evidence type="ECO:0000259" key="12">
    <source>
        <dbReference type="Pfam" id="PF20259"/>
    </source>
</evidence>
<feature type="site" description="Interaction with tRNA" evidence="10">
    <location>
        <position position="127"/>
    </location>
</feature>
<dbReference type="PANTHER" id="PTHR11933">
    <property type="entry name" value="TRNA 5-METHYLAMINOMETHYL-2-THIOURIDYLATE -METHYLTRANSFERASE"/>
    <property type="match status" value="1"/>
</dbReference>
<evidence type="ECO:0000256" key="3">
    <source>
        <dbReference type="ARBA" id="ARBA00022694"/>
    </source>
</evidence>
<dbReference type="FunFam" id="2.30.30.280:FF:000001">
    <property type="entry name" value="tRNA-specific 2-thiouridylase MnmA"/>
    <property type="match status" value="1"/>
</dbReference>
<evidence type="ECO:0000256" key="6">
    <source>
        <dbReference type="ARBA" id="ARBA00022884"/>
    </source>
</evidence>
<evidence type="ECO:0000256" key="7">
    <source>
        <dbReference type="ARBA" id="ARBA00023157"/>
    </source>
</evidence>
<dbReference type="InterPro" id="IPR046885">
    <property type="entry name" value="MnmA-like_C"/>
</dbReference>
<dbReference type="Pfam" id="PF20259">
    <property type="entry name" value="tRNA_Me_trans_M"/>
    <property type="match status" value="1"/>
</dbReference>
<reference evidence="13 14" key="1">
    <citation type="journal article" date="2019" name="Nat. Microbiol.">
        <title>Mediterranean grassland soil C-N compound turnover is dependent on rainfall and depth, and is mediated by genomically divergent microorganisms.</title>
        <authorList>
            <person name="Diamond S."/>
            <person name="Andeer P.F."/>
            <person name="Li Z."/>
            <person name="Crits-Christoph A."/>
            <person name="Burstein D."/>
            <person name="Anantharaman K."/>
            <person name="Lane K.R."/>
            <person name="Thomas B.C."/>
            <person name="Pan C."/>
            <person name="Northen T.R."/>
            <person name="Banfield J.F."/>
        </authorList>
    </citation>
    <scope>NUCLEOTIDE SEQUENCE [LARGE SCALE GENOMIC DNA]</scope>
    <source>
        <strain evidence="13">NP_6</strain>
    </source>
</reference>
<dbReference type="Gene3D" id="3.40.50.620">
    <property type="entry name" value="HUPs"/>
    <property type="match status" value="1"/>
</dbReference>
<keyword evidence="6 10" id="KW-0694">RNA-binding</keyword>
<comment type="function">
    <text evidence="9 10">Catalyzes the 2-thiolation of uridine at the wobble position (U34) of tRNA, leading to the formation of s(2)U34.</text>
</comment>
<evidence type="ECO:0000256" key="1">
    <source>
        <dbReference type="ARBA" id="ARBA00022555"/>
    </source>
</evidence>
<dbReference type="CDD" id="cd01998">
    <property type="entry name" value="MnmA_TRMU-like"/>
    <property type="match status" value="1"/>
</dbReference>
<feature type="domain" description="tRNA-specific 2-thiouridylase MnmA-like central" evidence="12">
    <location>
        <begin position="219"/>
        <end position="272"/>
    </location>
</feature>
<feature type="binding site" evidence="10">
    <location>
        <position position="126"/>
    </location>
    <ligand>
        <name>ATP</name>
        <dbReference type="ChEBI" id="CHEBI:30616"/>
    </ligand>
</feature>
<evidence type="ECO:0000256" key="5">
    <source>
        <dbReference type="ARBA" id="ARBA00022840"/>
    </source>
</evidence>
<dbReference type="Pfam" id="PF03054">
    <property type="entry name" value="tRNA_Me_trans"/>
    <property type="match status" value="1"/>
</dbReference>
<comment type="catalytic activity">
    <reaction evidence="8 10">
        <text>S-sulfanyl-L-cysteinyl-[protein] + uridine(34) in tRNA + AH2 + ATP = 2-thiouridine(34) in tRNA + L-cysteinyl-[protein] + A + AMP + diphosphate + H(+)</text>
        <dbReference type="Rhea" id="RHEA:47032"/>
        <dbReference type="Rhea" id="RHEA-COMP:10131"/>
        <dbReference type="Rhea" id="RHEA-COMP:11726"/>
        <dbReference type="Rhea" id="RHEA-COMP:11727"/>
        <dbReference type="Rhea" id="RHEA-COMP:11728"/>
        <dbReference type="ChEBI" id="CHEBI:13193"/>
        <dbReference type="ChEBI" id="CHEBI:15378"/>
        <dbReference type="ChEBI" id="CHEBI:17499"/>
        <dbReference type="ChEBI" id="CHEBI:29950"/>
        <dbReference type="ChEBI" id="CHEBI:30616"/>
        <dbReference type="ChEBI" id="CHEBI:33019"/>
        <dbReference type="ChEBI" id="CHEBI:61963"/>
        <dbReference type="ChEBI" id="CHEBI:65315"/>
        <dbReference type="ChEBI" id="CHEBI:87170"/>
        <dbReference type="ChEBI" id="CHEBI:456215"/>
        <dbReference type="EC" id="2.8.1.13"/>
    </reaction>
</comment>
<dbReference type="HAMAP" id="MF_00144">
    <property type="entry name" value="tRNA_thiouridyl_MnmA"/>
    <property type="match status" value="1"/>
</dbReference>
<evidence type="ECO:0000313" key="13">
    <source>
        <dbReference type="EMBL" id="TMI79972.1"/>
    </source>
</evidence>
<dbReference type="InterPro" id="IPR014729">
    <property type="entry name" value="Rossmann-like_a/b/a_fold"/>
</dbReference>
<dbReference type="AlphaFoldDB" id="A0A537J9E7"/>
<feature type="region of interest" description="Interaction with tRNA" evidence="10">
    <location>
        <begin position="149"/>
        <end position="151"/>
    </location>
</feature>
<keyword evidence="10" id="KW-0963">Cytoplasm</keyword>
<feature type="binding site" evidence="10">
    <location>
        <position position="33"/>
    </location>
    <ligand>
        <name>ATP</name>
        <dbReference type="ChEBI" id="CHEBI:30616"/>
    </ligand>
</feature>
<dbReference type="InterPro" id="IPR046884">
    <property type="entry name" value="MnmA-like_central"/>
</dbReference>
<dbReference type="FunFam" id="3.40.50.620:FF:000115">
    <property type="entry name" value="tRNA-specific 2-thiouridylase MnmA"/>
    <property type="match status" value="1"/>
</dbReference>
<evidence type="ECO:0000256" key="2">
    <source>
        <dbReference type="ARBA" id="ARBA00022679"/>
    </source>
</evidence>
<dbReference type="PANTHER" id="PTHR11933:SF5">
    <property type="entry name" value="MITOCHONDRIAL TRNA-SPECIFIC 2-THIOURIDYLASE 1"/>
    <property type="match status" value="1"/>
</dbReference>
<dbReference type="NCBIfam" id="NF001138">
    <property type="entry name" value="PRK00143.1"/>
    <property type="match status" value="1"/>
</dbReference>
<protein>
    <recommendedName>
        <fullName evidence="10">tRNA-specific 2-thiouridylase MnmA</fullName>
        <ecNumber evidence="10">2.8.1.13</ecNumber>
    </recommendedName>
</protein>
<keyword evidence="5 10" id="KW-0067">ATP-binding</keyword>
<dbReference type="Gene3D" id="2.40.30.10">
    <property type="entry name" value="Translation factors"/>
    <property type="match status" value="1"/>
</dbReference>
<name>A0A537J9E7_9BACT</name>
<comment type="similarity">
    <text evidence="10">Belongs to the MnmA/TRMU family.</text>
</comment>
<dbReference type="GO" id="GO:0005524">
    <property type="term" value="F:ATP binding"/>
    <property type="evidence" value="ECO:0007669"/>
    <property type="project" value="UniProtKB-KW"/>
</dbReference>
<dbReference type="SUPFAM" id="SSF52402">
    <property type="entry name" value="Adenine nucleotide alpha hydrolases-like"/>
    <property type="match status" value="1"/>
</dbReference>
<feature type="domain" description="tRNA-specific 2-thiouridylase MnmA-like C-terminal" evidence="11">
    <location>
        <begin position="280"/>
        <end position="354"/>
    </location>
</feature>
<evidence type="ECO:0000313" key="14">
    <source>
        <dbReference type="Proteomes" id="UP000318093"/>
    </source>
</evidence>